<dbReference type="VEuPathDB" id="FungiDB:BO80DRAFT_179479"/>
<proteinExistence type="predicted"/>
<dbReference type="Proteomes" id="UP000249402">
    <property type="component" value="Unassembled WGS sequence"/>
</dbReference>
<dbReference type="RefSeq" id="XP_025572248.1">
    <property type="nucleotide sequence ID" value="XM_025714006.1"/>
</dbReference>
<protein>
    <submittedName>
        <fullName evidence="1">Uncharacterized protein</fullName>
    </submittedName>
</protein>
<accession>A0A395GQU3</accession>
<sequence length="151" mass="16423">MTSRPGGTADSEAIAWRMKRAGKRKSKKRRIGKRLGCAMLANERLDGRRSAVDINCSLVTMAPQRGTDAVPDCPSAALGAWRRLLAPHHIMKHHWHVARGSAADRSPTFASARVSCAVQMPDARRARGLDWPIPLGLGTVTAHRRIGMGAQ</sequence>
<gene>
    <name evidence="1" type="ORF">BO80DRAFT_179479</name>
</gene>
<keyword evidence="2" id="KW-1185">Reference proteome</keyword>
<dbReference type="EMBL" id="KZ824458">
    <property type="protein sequence ID" value="RAK97920.1"/>
    <property type="molecule type" value="Genomic_DNA"/>
</dbReference>
<evidence type="ECO:0000313" key="2">
    <source>
        <dbReference type="Proteomes" id="UP000249402"/>
    </source>
</evidence>
<reference evidence="1 2" key="1">
    <citation type="submission" date="2018-02" db="EMBL/GenBank/DDBJ databases">
        <title>The genomes of Aspergillus section Nigri reveals drivers in fungal speciation.</title>
        <authorList>
            <consortium name="DOE Joint Genome Institute"/>
            <person name="Vesth T.C."/>
            <person name="Nybo J."/>
            <person name="Theobald S."/>
            <person name="Brandl J."/>
            <person name="Frisvad J.C."/>
            <person name="Nielsen K.F."/>
            <person name="Lyhne E.K."/>
            <person name="Kogle M.E."/>
            <person name="Kuo A."/>
            <person name="Riley R."/>
            <person name="Clum A."/>
            <person name="Nolan M."/>
            <person name="Lipzen A."/>
            <person name="Salamov A."/>
            <person name="Henrissat B."/>
            <person name="Wiebenga A."/>
            <person name="De vries R.P."/>
            <person name="Grigoriev I.V."/>
            <person name="Mortensen U.H."/>
            <person name="Andersen M.R."/>
            <person name="Baker S.E."/>
        </authorList>
    </citation>
    <scope>NUCLEOTIDE SEQUENCE [LARGE SCALE GENOMIC DNA]</scope>
    <source>
        <strain evidence="1 2">CBS 121593</strain>
    </source>
</reference>
<evidence type="ECO:0000313" key="1">
    <source>
        <dbReference type="EMBL" id="RAK97920.1"/>
    </source>
</evidence>
<name>A0A395GQU3_9EURO</name>
<dbReference type="AlphaFoldDB" id="A0A395GQU3"/>
<organism evidence="1 2">
    <name type="scientific">Aspergillus ibericus CBS 121593</name>
    <dbReference type="NCBI Taxonomy" id="1448316"/>
    <lineage>
        <taxon>Eukaryota</taxon>
        <taxon>Fungi</taxon>
        <taxon>Dikarya</taxon>
        <taxon>Ascomycota</taxon>
        <taxon>Pezizomycotina</taxon>
        <taxon>Eurotiomycetes</taxon>
        <taxon>Eurotiomycetidae</taxon>
        <taxon>Eurotiales</taxon>
        <taxon>Aspergillaceae</taxon>
        <taxon>Aspergillus</taxon>
        <taxon>Aspergillus subgen. Circumdati</taxon>
    </lineage>
</organism>
<dbReference type="GeneID" id="37218871"/>